<name>A0A1H7P639_STIAU</name>
<evidence type="ECO:0008006" key="4">
    <source>
        <dbReference type="Google" id="ProtNLM"/>
    </source>
</evidence>
<dbReference type="RefSeq" id="WP_245768542.1">
    <property type="nucleotide sequence ID" value="NZ_FOAP01000005.1"/>
</dbReference>
<gene>
    <name evidence="2" type="ORF">SAMN05444354_105189</name>
</gene>
<feature type="chain" id="PRO_5010256622" description="Type I phosphodiesterase / nucleotide pyrophosphatase" evidence="1">
    <location>
        <begin position="21"/>
        <end position="506"/>
    </location>
</feature>
<organism evidence="2 3">
    <name type="scientific">Stigmatella aurantiaca</name>
    <dbReference type="NCBI Taxonomy" id="41"/>
    <lineage>
        <taxon>Bacteria</taxon>
        <taxon>Pseudomonadati</taxon>
        <taxon>Myxococcota</taxon>
        <taxon>Myxococcia</taxon>
        <taxon>Myxococcales</taxon>
        <taxon>Cystobacterineae</taxon>
        <taxon>Archangiaceae</taxon>
        <taxon>Stigmatella</taxon>
    </lineage>
</organism>
<sequence length="506" mass="55664">MKRLLSVLALGLLAAPAASCDWEHYALMNSIPARGDPDRNPVVHVYLGLDGLGHRAVVQARERGAFQDWNLARFIPMFPATSDASWSRILHAERFAGYEYGHYDPLKDKVYNKALGGMLVHLVPPLEGVSFMVPDYALTPSYYDAFDYHATAYLDALWSYDRPVYGYYRGLDNLFVALAGRSETQSDFSAYVLEADVIGHIRSEADVVEALVSLGQRIDEFKRNHPERTFVFTLFGDHGMDGVKKPIANVVDFRDQLEAAGVVSVDSLKDADREPGPAAVTILHTRTTYVSMHARPEKLDEVSRLASTCAAADLVFARGQPPAPDYPEGLVWVNVWREGALAVSFGYEAATDQYWLPAEGDWEALDLPVSFAPGARHGVFSDEALFALSVDRTYPDFFFRARTAFEPISVKFPADAVVSFRPEFMSVGFKAPISSLNETGTAGSHGAMDAVGSVAALVSEERELPAAVRSDTLLELFPRLEAHLRKRGVHRAPGAQGAELDYSALP</sequence>
<evidence type="ECO:0000256" key="1">
    <source>
        <dbReference type="SAM" id="SignalP"/>
    </source>
</evidence>
<accession>A0A1H7P639</accession>
<reference evidence="3" key="1">
    <citation type="submission" date="2016-10" db="EMBL/GenBank/DDBJ databases">
        <authorList>
            <person name="Varghese N."/>
            <person name="Submissions S."/>
        </authorList>
    </citation>
    <scope>NUCLEOTIDE SEQUENCE [LARGE SCALE GENOMIC DNA]</scope>
    <source>
        <strain evidence="3">DSM 17044</strain>
    </source>
</reference>
<dbReference type="Proteomes" id="UP000182719">
    <property type="component" value="Unassembled WGS sequence"/>
</dbReference>
<keyword evidence="1" id="KW-0732">Signal</keyword>
<evidence type="ECO:0000313" key="3">
    <source>
        <dbReference type="Proteomes" id="UP000182719"/>
    </source>
</evidence>
<dbReference type="EMBL" id="FOAP01000005">
    <property type="protein sequence ID" value="SEL31263.1"/>
    <property type="molecule type" value="Genomic_DNA"/>
</dbReference>
<feature type="signal peptide" evidence="1">
    <location>
        <begin position="1"/>
        <end position="20"/>
    </location>
</feature>
<protein>
    <recommendedName>
        <fullName evidence="4">Type I phosphodiesterase / nucleotide pyrophosphatase</fullName>
    </recommendedName>
</protein>
<proteinExistence type="predicted"/>
<dbReference type="AlphaFoldDB" id="A0A1H7P639"/>
<keyword evidence="3" id="KW-1185">Reference proteome</keyword>
<evidence type="ECO:0000313" key="2">
    <source>
        <dbReference type="EMBL" id="SEL31263.1"/>
    </source>
</evidence>